<dbReference type="AlphaFoldDB" id="A0ABD1ECD5"/>
<comment type="caution">
    <text evidence="1">The sequence shown here is derived from an EMBL/GenBank/DDBJ whole genome shotgun (WGS) entry which is preliminary data.</text>
</comment>
<proteinExistence type="predicted"/>
<accession>A0ABD1ECD5</accession>
<gene>
    <name evidence="1" type="ORF">ABEB36_012579</name>
</gene>
<reference evidence="1 2" key="1">
    <citation type="submission" date="2024-05" db="EMBL/GenBank/DDBJ databases">
        <title>Genetic variation in Jamaican populations of the coffee berry borer (Hypothenemus hampei).</title>
        <authorList>
            <person name="Errbii M."/>
            <person name="Myrie A."/>
        </authorList>
    </citation>
    <scope>NUCLEOTIDE SEQUENCE [LARGE SCALE GENOMIC DNA]</scope>
    <source>
        <strain evidence="1">JA-Hopewell-2020-01-JO</strain>
        <tissue evidence="1">Whole body</tissue>
    </source>
</reference>
<keyword evidence="2" id="KW-1185">Reference proteome</keyword>
<dbReference type="Proteomes" id="UP001566132">
    <property type="component" value="Unassembled WGS sequence"/>
</dbReference>
<evidence type="ECO:0000313" key="2">
    <source>
        <dbReference type="Proteomes" id="UP001566132"/>
    </source>
</evidence>
<dbReference type="EMBL" id="JBDJPC010000009">
    <property type="protein sequence ID" value="KAL1492085.1"/>
    <property type="molecule type" value="Genomic_DNA"/>
</dbReference>
<protein>
    <submittedName>
        <fullName evidence="1">Uncharacterized protein</fullName>
    </submittedName>
</protein>
<evidence type="ECO:0000313" key="1">
    <source>
        <dbReference type="EMBL" id="KAL1492085.1"/>
    </source>
</evidence>
<organism evidence="1 2">
    <name type="scientific">Hypothenemus hampei</name>
    <name type="common">Coffee berry borer</name>
    <dbReference type="NCBI Taxonomy" id="57062"/>
    <lineage>
        <taxon>Eukaryota</taxon>
        <taxon>Metazoa</taxon>
        <taxon>Ecdysozoa</taxon>
        <taxon>Arthropoda</taxon>
        <taxon>Hexapoda</taxon>
        <taxon>Insecta</taxon>
        <taxon>Pterygota</taxon>
        <taxon>Neoptera</taxon>
        <taxon>Endopterygota</taxon>
        <taxon>Coleoptera</taxon>
        <taxon>Polyphaga</taxon>
        <taxon>Cucujiformia</taxon>
        <taxon>Curculionidae</taxon>
        <taxon>Scolytinae</taxon>
        <taxon>Hypothenemus</taxon>
    </lineage>
</organism>
<sequence>MNVKYYVYKSYKQGTDKNGGKIRSKKRQICQSRWELKIAHDRHISSQEYMCSKTIELLGNIETDIATLRSDIGKEIGSIVKEELDKKEKLKKYLLKHRLQFLQKLWH</sequence>
<name>A0ABD1ECD5_HYPHA</name>